<reference evidence="1" key="1">
    <citation type="submission" date="2014-11" db="EMBL/GenBank/DDBJ databases">
        <authorList>
            <person name="Amaro Gonzalez C."/>
        </authorList>
    </citation>
    <scope>NUCLEOTIDE SEQUENCE</scope>
</reference>
<evidence type="ECO:0000313" key="1">
    <source>
        <dbReference type="EMBL" id="JAI07184.1"/>
    </source>
</evidence>
<protein>
    <submittedName>
        <fullName evidence="1">Uncharacterized protein</fullName>
    </submittedName>
</protein>
<dbReference type="EMBL" id="GBXM01001394">
    <property type="protein sequence ID" value="JAI07184.1"/>
    <property type="molecule type" value="Transcribed_RNA"/>
</dbReference>
<reference evidence="1" key="2">
    <citation type="journal article" date="2015" name="Fish Shellfish Immunol.">
        <title>Early steps in the European eel (Anguilla anguilla)-Vibrio vulnificus interaction in the gills: Role of the RtxA13 toxin.</title>
        <authorList>
            <person name="Callol A."/>
            <person name="Pajuelo D."/>
            <person name="Ebbesson L."/>
            <person name="Teles M."/>
            <person name="MacKenzie S."/>
            <person name="Amaro C."/>
        </authorList>
    </citation>
    <scope>NUCLEOTIDE SEQUENCE</scope>
</reference>
<organism evidence="1">
    <name type="scientific">Anguilla anguilla</name>
    <name type="common">European freshwater eel</name>
    <name type="synonym">Muraena anguilla</name>
    <dbReference type="NCBI Taxonomy" id="7936"/>
    <lineage>
        <taxon>Eukaryota</taxon>
        <taxon>Metazoa</taxon>
        <taxon>Chordata</taxon>
        <taxon>Craniata</taxon>
        <taxon>Vertebrata</taxon>
        <taxon>Euteleostomi</taxon>
        <taxon>Actinopterygii</taxon>
        <taxon>Neopterygii</taxon>
        <taxon>Teleostei</taxon>
        <taxon>Anguilliformes</taxon>
        <taxon>Anguillidae</taxon>
        <taxon>Anguilla</taxon>
    </lineage>
</organism>
<accession>A0A0E9XZQ8</accession>
<name>A0A0E9XZQ8_ANGAN</name>
<proteinExistence type="predicted"/>
<sequence length="9" mass="1154">MVCQYNLRK</sequence>